<dbReference type="InterPro" id="IPR009057">
    <property type="entry name" value="Homeodomain-like_sf"/>
</dbReference>
<dbReference type="Proteomes" id="UP000046392">
    <property type="component" value="Unplaced"/>
</dbReference>
<dbReference type="WBParaSite" id="SPAL_0001448000.1">
    <property type="protein sequence ID" value="SPAL_0001448000.1"/>
    <property type="gene ID" value="SPAL_0001448000"/>
</dbReference>
<dbReference type="GO" id="GO:0003677">
    <property type="term" value="F:DNA binding"/>
    <property type="evidence" value="ECO:0007669"/>
    <property type="project" value="UniProtKB-KW"/>
</dbReference>
<evidence type="ECO:0000313" key="4">
    <source>
        <dbReference type="Proteomes" id="UP000046392"/>
    </source>
</evidence>
<dbReference type="PROSITE" id="PS51253">
    <property type="entry name" value="HTH_CENPB"/>
    <property type="match status" value="1"/>
</dbReference>
<evidence type="ECO:0000259" key="3">
    <source>
        <dbReference type="PROSITE" id="PS51253"/>
    </source>
</evidence>
<dbReference type="AlphaFoldDB" id="A0A0N5C997"/>
<dbReference type="PANTHER" id="PTHR19303:SF73">
    <property type="entry name" value="PROTEIN PDC2"/>
    <property type="match status" value="1"/>
</dbReference>
<protein>
    <submittedName>
        <fullName evidence="5">HTH CENPB-type domain-containing protein</fullName>
    </submittedName>
</protein>
<sequence>MDILGRNSDTKEIAKIYGLDISTVKRIFQNREVIEEQFYKSPAMKKPRTCKYEIINDGLYTWFQSNNNLIITGDILKEKGKELARIHNVDGFTGSNGWLQKFKTRYNIKYKKFHGEAGESDHLSADIWKSQVDDFFGDFLDKDIFNLDETALFYKMCPNGTLTSTQGQLTGIKKDKSRVTLLIGSNILGDERKIIMIGKHLKPRCFKGKNISSNEYLQSQKAWMSRKLFFKIMLEWNTQLKKDERKILVIVDNASCHKLEQDEEIQLSQITLKFLPPTPLTRSIKNGILHK</sequence>
<keyword evidence="2" id="KW-0238">DNA-binding</keyword>
<name>A0A0N5C997_STREA</name>
<reference evidence="5" key="1">
    <citation type="submission" date="2017-02" db="UniProtKB">
        <authorList>
            <consortium name="WormBaseParasite"/>
        </authorList>
    </citation>
    <scope>IDENTIFICATION</scope>
</reference>
<dbReference type="Pfam" id="PF03221">
    <property type="entry name" value="HTH_Tnp_Tc5"/>
    <property type="match status" value="1"/>
</dbReference>
<dbReference type="SUPFAM" id="SSF46689">
    <property type="entry name" value="Homeodomain-like"/>
    <property type="match status" value="1"/>
</dbReference>
<proteinExistence type="predicted"/>
<comment type="subcellular location">
    <subcellularLocation>
        <location evidence="1">Nucleus</location>
    </subcellularLocation>
</comment>
<evidence type="ECO:0000313" key="5">
    <source>
        <dbReference type="WBParaSite" id="SPAL_0001448000.1"/>
    </source>
</evidence>
<evidence type="ECO:0000256" key="2">
    <source>
        <dbReference type="ARBA" id="ARBA00023125"/>
    </source>
</evidence>
<dbReference type="STRING" id="174720.A0A0N5C997"/>
<evidence type="ECO:0000256" key="1">
    <source>
        <dbReference type="ARBA" id="ARBA00004123"/>
    </source>
</evidence>
<dbReference type="InterPro" id="IPR050863">
    <property type="entry name" value="CenT-Element_Derived"/>
</dbReference>
<dbReference type="Pfam" id="PF03184">
    <property type="entry name" value="DDE_1"/>
    <property type="match status" value="1"/>
</dbReference>
<dbReference type="InterPro" id="IPR006600">
    <property type="entry name" value="HTH_CenpB_DNA-bd_dom"/>
</dbReference>
<dbReference type="PANTHER" id="PTHR19303">
    <property type="entry name" value="TRANSPOSON"/>
    <property type="match status" value="1"/>
</dbReference>
<keyword evidence="4" id="KW-1185">Reference proteome</keyword>
<feature type="domain" description="HTH CENPB-type" evidence="3">
    <location>
        <begin position="43"/>
        <end position="112"/>
    </location>
</feature>
<organism evidence="4 5">
    <name type="scientific">Strongyloides papillosus</name>
    <name type="common">Intestinal threadworm</name>
    <dbReference type="NCBI Taxonomy" id="174720"/>
    <lineage>
        <taxon>Eukaryota</taxon>
        <taxon>Metazoa</taxon>
        <taxon>Ecdysozoa</taxon>
        <taxon>Nematoda</taxon>
        <taxon>Chromadorea</taxon>
        <taxon>Rhabditida</taxon>
        <taxon>Tylenchina</taxon>
        <taxon>Panagrolaimomorpha</taxon>
        <taxon>Strongyloidoidea</taxon>
        <taxon>Strongyloididae</taxon>
        <taxon>Strongyloides</taxon>
    </lineage>
</organism>
<dbReference type="Gene3D" id="1.10.10.60">
    <property type="entry name" value="Homeodomain-like"/>
    <property type="match status" value="1"/>
</dbReference>
<dbReference type="GO" id="GO:0005634">
    <property type="term" value="C:nucleus"/>
    <property type="evidence" value="ECO:0007669"/>
    <property type="project" value="UniProtKB-SubCell"/>
</dbReference>
<dbReference type="SMART" id="SM00674">
    <property type="entry name" value="CENPB"/>
    <property type="match status" value="1"/>
</dbReference>
<dbReference type="InterPro" id="IPR004875">
    <property type="entry name" value="DDE_SF_endonuclease_dom"/>
</dbReference>
<accession>A0A0N5C997</accession>